<dbReference type="Proteomes" id="UP000041314">
    <property type="component" value="Unassembled WGS sequence"/>
</dbReference>
<reference evidence="1 2" key="1">
    <citation type="submission" date="2015-03" db="EMBL/GenBank/DDBJ databases">
        <authorList>
            <consortium name="Pathogen Informatics"/>
        </authorList>
    </citation>
    <scope>NUCLEOTIDE SEQUENCE [LARGE SCALE GENOMIC DNA]</scope>
    <source>
        <strain evidence="1 2">A1104</strain>
    </source>
</reference>
<organism evidence="1 2">
    <name type="scientific">Salmonella enterica subsp. enterica serovar Bovismorbificans</name>
    <dbReference type="NCBI Taxonomy" id="58097"/>
    <lineage>
        <taxon>Bacteria</taxon>
        <taxon>Pseudomonadati</taxon>
        <taxon>Pseudomonadota</taxon>
        <taxon>Gammaproteobacteria</taxon>
        <taxon>Enterobacterales</taxon>
        <taxon>Enterobacteriaceae</taxon>
        <taxon>Salmonella</taxon>
    </lineage>
</organism>
<protein>
    <submittedName>
        <fullName evidence="1">Uncharacterized protein</fullName>
    </submittedName>
</protein>
<gene>
    <name evidence="1" type="ORF">ERS008198_01525</name>
</gene>
<dbReference type="AlphaFoldDB" id="A0A655C565"/>
<evidence type="ECO:0000313" key="2">
    <source>
        <dbReference type="Proteomes" id="UP000041314"/>
    </source>
</evidence>
<sequence length="93" mass="10508">MLGVTHYRRRAGHHGFRLDKFGRAVSCAADFTVIAVLVRGFTFRAGAFHKSVRQEHAFFRIVELRDSAVLNKTVLFQARINQLGQLAILVAVR</sequence>
<evidence type="ECO:0000313" key="1">
    <source>
        <dbReference type="EMBL" id="CNT95781.1"/>
    </source>
</evidence>
<proteinExistence type="predicted"/>
<dbReference type="EMBL" id="CQPA01000008">
    <property type="protein sequence ID" value="CNT95781.1"/>
    <property type="molecule type" value="Genomic_DNA"/>
</dbReference>
<name>A0A655C565_SALET</name>
<accession>A0A655C565</accession>